<feature type="domain" description="HTH tetR-type" evidence="5">
    <location>
        <begin position="1"/>
        <end position="61"/>
    </location>
</feature>
<accession>A0A089YUC4</accession>
<reference evidence="6 7" key="1">
    <citation type="journal article" date="2015" name="J. Biotechnol.">
        <title>Complete genome sequence of Pseudomonas rhizosphaerae IH5T (=DSM 16299T), a phosphate-solubilizing rhizobacterium for bacterial biofertilizer.</title>
        <authorList>
            <person name="Kwak Y."/>
            <person name="Jung B.K."/>
            <person name="Shin J.H."/>
        </authorList>
    </citation>
    <scope>NUCLEOTIDE SEQUENCE [LARGE SCALE GENOMIC DNA]</scope>
    <source>
        <strain evidence="6">DSM 16299</strain>
    </source>
</reference>
<evidence type="ECO:0000256" key="3">
    <source>
        <dbReference type="ARBA" id="ARBA00023163"/>
    </source>
</evidence>
<dbReference type="RefSeq" id="WP_043188464.1">
    <property type="nucleotide sequence ID" value="NZ_CP009533.1"/>
</dbReference>
<dbReference type="STRING" id="216142.LT40_07825"/>
<keyword evidence="1" id="KW-0805">Transcription regulation</keyword>
<evidence type="ECO:0000256" key="2">
    <source>
        <dbReference type="ARBA" id="ARBA00023125"/>
    </source>
</evidence>
<dbReference type="PRINTS" id="PR00455">
    <property type="entry name" value="HTHTETR"/>
</dbReference>
<dbReference type="PANTHER" id="PTHR47506">
    <property type="entry name" value="TRANSCRIPTIONAL REGULATORY PROTEIN"/>
    <property type="match status" value="1"/>
</dbReference>
<dbReference type="HOGENOM" id="CLU_069356_23_2_6"/>
<gene>
    <name evidence="6" type="ORF">LT40_07825</name>
</gene>
<keyword evidence="2 4" id="KW-0238">DNA-binding</keyword>
<organism evidence="6 7">
    <name type="scientific">Pseudomonas rhizosphaerae</name>
    <dbReference type="NCBI Taxonomy" id="216142"/>
    <lineage>
        <taxon>Bacteria</taxon>
        <taxon>Pseudomonadati</taxon>
        <taxon>Pseudomonadota</taxon>
        <taxon>Gammaproteobacteria</taxon>
        <taxon>Pseudomonadales</taxon>
        <taxon>Pseudomonadaceae</taxon>
        <taxon>Pseudomonas</taxon>
    </lineage>
</organism>
<dbReference type="EMBL" id="CP009533">
    <property type="protein sequence ID" value="AIS17315.1"/>
    <property type="molecule type" value="Genomic_DNA"/>
</dbReference>
<dbReference type="InterPro" id="IPR036271">
    <property type="entry name" value="Tet_transcr_reg_TetR-rel_C_sf"/>
</dbReference>
<evidence type="ECO:0000313" key="6">
    <source>
        <dbReference type="EMBL" id="AIS17315.1"/>
    </source>
</evidence>
<dbReference type="OrthoDB" id="116240at2"/>
<protein>
    <submittedName>
        <fullName evidence="6">Transcriptional regulator, TetR family protein</fullName>
    </submittedName>
</protein>
<dbReference type="KEGG" id="prh:LT40_07825"/>
<dbReference type="GO" id="GO:0003677">
    <property type="term" value="F:DNA binding"/>
    <property type="evidence" value="ECO:0007669"/>
    <property type="project" value="UniProtKB-UniRule"/>
</dbReference>
<sequence>MDKRTEILIGAARTFETQGLRGVGIDQVLAASGASTRTLYKHFGSRDGLVLAVLEDRHQQFMAQLGNEAAGSEPIAALFDTLAAWVDVRGTCGCMLLRARGEYAEANEAIVALVQQQKEQFHAEIARRVQATLGREHPALALQVWLLFEGATAAASVAGAAVIDGAKQAALTLTACARAEKS</sequence>
<proteinExistence type="predicted"/>
<dbReference type="InterPro" id="IPR001647">
    <property type="entry name" value="HTH_TetR"/>
</dbReference>
<keyword evidence="7" id="KW-1185">Reference proteome</keyword>
<name>A0A089YUC4_9PSED</name>
<feature type="DNA-binding region" description="H-T-H motif" evidence="4">
    <location>
        <begin position="24"/>
        <end position="43"/>
    </location>
</feature>
<dbReference type="PROSITE" id="PS50977">
    <property type="entry name" value="HTH_TETR_2"/>
    <property type="match status" value="1"/>
</dbReference>
<dbReference type="Gene3D" id="1.10.357.10">
    <property type="entry name" value="Tetracycline Repressor, domain 2"/>
    <property type="match status" value="1"/>
</dbReference>
<dbReference type="eggNOG" id="COG1309">
    <property type="taxonomic scope" value="Bacteria"/>
</dbReference>
<keyword evidence="3" id="KW-0804">Transcription</keyword>
<dbReference type="Pfam" id="PF00440">
    <property type="entry name" value="TetR_N"/>
    <property type="match status" value="1"/>
</dbReference>
<evidence type="ECO:0000259" key="5">
    <source>
        <dbReference type="PROSITE" id="PS50977"/>
    </source>
</evidence>
<evidence type="ECO:0000256" key="4">
    <source>
        <dbReference type="PROSITE-ProRule" id="PRU00335"/>
    </source>
</evidence>
<dbReference type="SUPFAM" id="SSF48498">
    <property type="entry name" value="Tetracyclin repressor-like, C-terminal domain"/>
    <property type="match status" value="1"/>
</dbReference>
<dbReference type="InterPro" id="IPR009057">
    <property type="entry name" value="Homeodomain-like_sf"/>
</dbReference>
<evidence type="ECO:0000313" key="7">
    <source>
        <dbReference type="Proteomes" id="UP000029499"/>
    </source>
</evidence>
<dbReference type="Proteomes" id="UP000029499">
    <property type="component" value="Chromosome"/>
</dbReference>
<dbReference type="PANTHER" id="PTHR47506:SF6">
    <property type="entry name" value="HTH-TYPE TRANSCRIPTIONAL REPRESSOR NEMR"/>
    <property type="match status" value="1"/>
</dbReference>
<evidence type="ECO:0000256" key="1">
    <source>
        <dbReference type="ARBA" id="ARBA00023015"/>
    </source>
</evidence>
<dbReference type="AlphaFoldDB" id="A0A089YUC4"/>
<dbReference type="SUPFAM" id="SSF46689">
    <property type="entry name" value="Homeodomain-like"/>
    <property type="match status" value="1"/>
</dbReference>